<protein>
    <submittedName>
        <fullName evidence="1">Uncharacterized protein</fullName>
    </submittedName>
</protein>
<dbReference type="EMBL" id="JAOPJF010000070">
    <property type="protein sequence ID" value="KAK1141023.1"/>
    <property type="molecule type" value="Genomic_DNA"/>
</dbReference>
<name>A0ACC3AT68_9EURO</name>
<proteinExistence type="predicted"/>
<evidence type="ECO:0000313" key="1">
    <source>
        <dbReference type="EMBL" id="KAK1141023.1"/>
    </source>
</evidence>
<keyword evidence="2" id="KW-1185">Reference proteome</keyword>
<accession>A0ACC3AT68</accession>
<dbReference type="Proteomes" id="UP001177260">
    <property type="component" value="Unassembled WGS sequence"/>
</dbReference>
<reference evidence="1 2" key="1">
    <citation type="journal article" date="2023" name="ACS Omega">
        <title>Identification of the Neoaspergillic Acid Biosynthesis Gene Cluster by Establishing an In Vitro CRISPR-Ribonucleoprotein Genetic System in Aspergillus melleus.</title>
        <authorList>
            <person name="Yuan B."/>
            <person name="Grau M.F."/>
            <person name="Murata R.M."/>
            <person name="Torok T."/>
            <person name="Venkateswaran K."/>
            <person name="Stajich J.E."/>
            <person name="Wang C.C.C."/>
        </authorList>
    </citation>
    <scope>NUCLEOTIDE SEQUENCE [LARGE SCALE GENOMIC DNA]</scope>
    <source>
        <strain evidence="1 2">IMV 1140</strain>
    </source>
</reference>
<comment type="caution">
    <text evidence="1">The sequence shown here is derived from an EMBL/GenBank/DDBJ whole genome shotgun (WGS) entry which is preliminary data.</text>
</comment>
<evidence type="ECO:0000313" key="2">
    <source>
        <dbReference type="Proteomes" id="UP001177260"/>
    </source>
</evidence>
<gene>
    <name evidence="1" type="ORF">N8T08_009596</name>
</gene>
<sequence>MSQPKEPYRMPPKDEIDEEDSLSIKASEDDDFLSGETLTRGPVSDPSSRYLPWLKYLLLGIAWTSSIVTAILITGPIQSAIKVHKVRFSGNLEFDDNADGVDLRGGEADMIRGPTYEKPGGWSLVGIDVFHQLHCLNLLRQGLRPDYYTKHDDEPAYTIHINHCLDYLRQAAMCNVDVTPIPVLWSEREDRPVPDFQVEHTCRDFWKVRDWAMERDAHRHGFKGEHEH</sequence>
<organism evidence="1 2">
    <name type="scientific">Aspergillus melleus</name>
    <dbReference type="NCBI Taxonomy" id="138277"/>
    <lineage>
        <taxon>Eukaryota</taxon>
        <taxon>Fungi</taxon>
        <taxon>Dikarya</taxon>
        <taxon>Ascomycota</taxon>
        <taxon>Pezizomycotina</taxon>
        <taxon>Eurotiomycetes</taxon>
        <taxon>Eurotiomycetidae</taxon>
        <taxon>Eurotiales</taxon>
        <taxon>Aspergillaceae</taxon>
        <taxon>Aspergillus</taxon>
        <taxon>Aspergillus subgen. Circumdati</taxon>
    </lineage>
</organism>